<dbReference type="Pfam" id="PF05430">
    <property type="entry name" value="Methyltransf_30"/>
    <property type="match status" value="1"/>
</dbReference>
<dbReference type="RefSeq" id="WP_172124163.1">
    <property type="nucleotide sequence ID" value="NZ_CP042652.1"/>
</dbReference>
<sequence>MQNNINSIVATKDGSNTLFSKLYNQHYHNPDDGAINEALSKHIIPAFTFHKDKKELTILDICFGIGYNTFSTIYYVLQNNLDIKLNIYSPELDGKLVNSLDSFDFPKEFENIKHIIKSVAQTGQYKDDKINIEIYIGDARMHIKGLNLDSFDIVYQDAFSSDVNFELWTKEYFDDIYKLCKDDCVMSSYAIATPIRLSMNEASFYIYEHRPLKRKITLAFKQKQETIGKFVDMDLKKQRNKEAVALYDKVV</sequence>
<organism evidence="2 3">
    <name type="scientific">Arcobacter acticola</name>
    <dbReference type="NCBI Taxonomy" id="1849015"/>
    <lineage>
        <taxon>Bacteria</taxon>
        <taxon>Pseudomonadati</taxon>
        <taxon>Campylobacterota</taxon>
        <taxon>Epsilonproteobacteria</taxon>
        <taxon>Campylobacterales</taxon>
        <taxon>Arcobacteraceae</taxon>
        <taxon>Arcobacter</taxon>
    </lineage>
</organism>
<dbReference type="GO" id="GO:0016645">
    <property type="term" value="F:oxidoreductase activity, acting on the CH-NH group of donors"/>
    <property type="evidence" value="ECO:0007669"/>
    <property type="project" value="InterPro"/>
</dbReference>
<accession>A0A6M8EAK0</accession>
<name>A0A6M8EAK0_9BACT</name>
<keyword evidence="2" id="KW-0489">Methyltransferase</keyword>
<keyword evidence="3" id="KW-1185">Reference proteome</keyword>
<feature type="domain" description="MnmC-like methyltransferase" evidence="1">
    <location>
        <begin position="120"/>
        <end position="221"/>
    </location>
</feature>
<dbReference type="AlphaFoldDB" id="A0A6M8EAK0"/>
<dbReference type="PANTHER" id="PTHR39963">
    <property type="entry name" value="SLL0983 PROTEIN"/>
    <property type="match status" value="1"/>
</dbReference>
<keyword evidence="2" id="KW-0808">Transferase</keyword>
<evidence type="ECO:0000313" key="2">
    <source>
        <dbReference type="EMBL" id="QKE27440.1"/>
    </source>
</evidence>
<protein>
    <submittedName>
        <fullName evidence="2">SAM-dependent methyltransferase</fullName>
    </submittedName>
</protein>
<dbReference type="SUPFAM" id="SSF53335">
    <property type="entry name" value="S-adenosyl-L-methionine-dependent methyltransferases"/>
    <property type="match status" value="1"/>
</dbReference>
<evidence type="ECO:0000259" key="1">
    <source>
        <dbReference type="Pfam" id="PF05430"/>
    </source>
</evidence>
<evidence type="ECO:0000313" key="3">
    <source>
        <dbReference type="Proteomes" id="UP000503483"/>
    </source>
</evidence>
<proteinExistence type="predicted"/>
<dbReference type="GO" id="GO:0032259">
    <property type="term" value="P:methylation"/>
    <property type="evidence" value="ECO:0007669"/>
    <property type="project" value="UniProtKB-KW"/>
</dbReference>
<dbReference type="Gene3D" id="3.40.50.150">
    <property type="entry name" value="Vaccinia Virus protein VP39"/>
    <property type="match status" value="1"/>
</dbReference>
<gene>
    <name evidence="2" type="ORF">AACT_0211</name>
</gene>
<dbReference type="GO" id="GO:0008168">
    <property type="term" value="F:methyltransferase activity"/>
    <property type="evidence" value="ECO:0007669"/>
    <property type="project" value="UniProtKB-KW"/>
</dbReference>
<dbReference type="EMBL" id="CP042652">
    <property type="protein sequence ID" value="QKE27440.1"/>
    <property type="molecule type" value="Genomic_DNA"/>
</dbReference>
<dbReference type="InterPro" id="IPR008471">
    <property type="entry name" value="MnmC-like_methylTransf"/>
</dbReference>
<dbReference type="KEGG" id="paco:AACT_0211"/>
<reference evidence="2 3" key="1">
    <citation type="submission" date="2019-08" db="EMBL/GenBank/DDBJ databases">
        <title>Complete genome sequence of Arcobacter acticola.</title>
        <authorList>
            <person name="Miller W."/>
        </authorList>
    </citation>
    <scope>NUCLEOTIDE SEQUENCE [LARGE SCALE GENOMIC DNA]</scope>
    <source>
        <strain evidence="2 3">KCTC 52212</strain>
    </source>
</reference>
<dbReference type="PANTHER" id="PTHR39963:SF1">
    <property type="entry name" value="MNMC-LIKE METHYLTRANSFERASE DOMAIN-CONTAINING PROTEIN"/>
    <property type="match status" value="1"/>
</dbReference>
<dbReference type="InterPro" id="IPR029063">
    <property type="entry name" value="SAM-dependent_MTases_sf"/>
</dbReference>
<dbReference type="Proteomes" id="UP000503483">
    <property type="component" value="Chromosome"/>
</dbReference>